<evidence type="ECO:0000313" key="15">
    <source>
        <dbReference type="Proteomes" id="UP000694564"/>
    </source>
</evidence>
<evidence type="ECO:0000256" key="8">
    <source>
        <dbReference type="ARBA" id="ARBA00023211"/>
    </source>
</evidence>
<dbReference type="SMART" id="SM01209">
    <property type="entry name" value="GARS_A"/>
    <property type="match status" value="1"/>
</dbReference>
<name>A0A8D2DYP0_SCIVU</name>
<dbReference type="InterPro" id="IPR020559">
    <property type="entry name" value="PRibGlycinamide_synth_CS"/>
</dbReference>
<proteinExistence type="inferred from homology"/>
<dbReference type="FunFam" id="3.30.1490.20:FF:000006">
    <property type="entry name" value="phosphoribosylamine--glycine ligase, chloroplastic-like"/>
    <property type="match status" value="1"/>
</dbReference>
<dbReference type="PANTHER" id="PTHR43472:SF1">
    <property type="entry name" value="PHOSPHORIBOSYLAMINE--GLYCINE LIGASE, CHLOROPLASTIC"/>
    <property type="match status" value="1"/>
</dbReference>
<keyword evidence="8" id="KW-0464">Manganese</keyword>
<dbReference type="InterPro" id="IPR020561">
    <property type="entry name" value="PRibGlycinamid_synth_ATP-grasp"/>
</dbReference>
<dbReference type="InterPro" id="IPR037123">
    <property type="entry name" value="PRibGlycinamide_synth_C_sf"/>
</dbReference>
<dbReference type="Pfam" id="PF02844">
    <property type="entry name" value="GARS_N"/>
    <property type="match status" value="1"/>
</dbReference>
<dbReference type="InterPro" id="IPR000115">
    <property type="entry name" value="PRibGlycinamide_synth"/>
</dbReference>
<dbReference type="NCBIfam" id="TIGR00877">
    <property type="entry name" value="purD"/>
    <property type="match status" value="1"/>
</dbReference>
<keyword evidence="5 12" id="KW-0547">Nucleotide-binding</keyword>
<dbReference type="GO" id="GO:0046872">
    <property type="term" value="F:metal ion binding"/>
    <property type="evidence" value="ECO:0007669"/>
    <property type="project" value="UniProtKB-KW"/>
</dbReference>
<keyword evidence="4" id="KW-0479">Metal-binding</keyword>
<evidence type="ECO:0000256" key="12">
    <source>
        <dbReference type="PROSITE-ProRule" id="PRU00409"/>
    </source>
</evidence>
<dbReference type="GO" id="GO:0009113">
    <property type="term" value="P:purine nucleobase biosynthetic process"/>
    <property type="evidence" value="ECO:0007669"/>
    <property type="project" value="InterPro"/>
</dbReference>
<dbReference type="Pfam" id="PF02843">
    <property type="entry name" value="GARS_C"/>
    <property type="match status" value="1"/>
</dbReference>
<dbReference type="SMART" id="SM01210">
    <property type="entry name" value="GARS_C"/>
    <property type="match status" value="1"/>
</dbReference>
<dbReference type="PANTHER" id="PTHR43472">
    <property type="entry name" value="PHOSPHORIBOSYLAMINE--GLYCINE LIGASE"/>
    <property type="match status" value="1"/>
</dbReference>
<dbReference type="UniPathway" id="UPA00074">
    <property type="reaction ID" value="UER00125"/>
</dbReference>
<dbReference type="InterPro" id="IPR016185">
    <property type="entry name" value="PreATP-grasp_dom_sf"/>
</dbReference>
<evidence type="ECO:0000256" key="4">
    <source>
        <dbReference type="ARBA" id="ARBA00022723"/>
    </source>
</evidence>
<feature type="domain" description="ATP-grasp" evidence="13">
    <location>
        <begin position="92"/>
        <end position="289"/>
    </location>
</feature>
<dbReference type="InterPro" id="IPR020562">
    <property type="entry name" value="PRibGlycinamide_synth_N"/>
</dbReference>
<protein>
    <recommendedName>
        <fullName evidence="2">phosphoribosylamine--glycine ligase</fullName>
        <ecNumber evidence="2">6.3.4.13</ecNumber>
    </recommendedName>
    <alternativeName>
        <fullName evidence="10">Glycinamide ribonucleotide synthetase</fullName>
    </alternativeName>
    <alternativeName>
        <fullName evidence="11">Phosphoribosylglycinamide synthetase</fullName>
    </alternativeName>
</protein>
<dbReference type="Proteomes" id="UP000694564">
    <property type="component" value="Chromosome 10"/>
</dbReference>
<accession>A0A8D2DYP0</accession>
<dbReference type="Gene3D" id="3.30.1490.20">
    <property type="entry name" value="ATP-grasp fold, A domain"/>
    <property type="match status" value="1"/>
</dbReference>
<dbReference type="Ensembl" id="ENSSVLT00005034336.1">
    <property type="protein sequence ID" value="ENSSVLP00005030916.1"/>
    <property type="gene ID" value="ENSSVLG00005024374.1"/>
</dbReference>
<dbReference type="GeneTree" id="ENSGT00390000000292"/>
<dbReference type="InterPro" id="IPR011761">
    <property type="entry name" value="ATP-grasp"/>
</dbReference>
<evidence type="ECO:0000256" key="7">
    <source>
        <dbReference type="ARBA" id="ARBA00022840"/>
    </source>
</evidence>
<dbReference type="InterPro" id="IPR020560">
    <property type="entry name" value="PRibGlycinamide_synth_C-dom"/>
</dbReference>
<evidence type="ECO:0000256" key="9">
    <source>
        <dbReference type="ARBA" id="ARBA00038345"/>
    </source>
</evidence>
<dbReference type="OrthoDB" id="2018833at2759"/>
<evidence type="ECO:0000256" key="1">
    <source>
        <dbReference type="ARBA" id="ARBA00005174"/>
    </source>
</evidence>
<reference evidence="14" key="1">
    <citation type="submission" date="2025-08" db="UniProtKB">
        <authorList>
            <consortium name="Ensembl"/>
        </authorList>
    </citation>
    <scope>IDENTIFICATION</scope>
</reference>
<dbReference type="Gene3D" id="3.30.470.20">
    <property type="entry name" value="ATP-grasp fold, B domain"/>
    <property type="match status" value="1"/>
</dbReference>
<dbReference type="FunFam" id="3.90.600.10:FF:000001">
    <property type="entry name" value="Trifunctional purine biosynthetic protein adenosine-3"/>
    <property type="match status" value="1"/>
</dbReference>
<evidence type="ECO:0000256" key="6">
    <source>
        <dbReference type="ARBA" id="ARBA00022755"/>
    </source>
</evidence>
<dbReference type="Gene3D" id="3.40.50.20">
    <property type="match status" value="1"/>
</dbReference>
<keyword evidence="7 12" id="KW-0067">ATP-binding</keyword>
<dbReference type="Gene3D" id="3.90.600.10">
    <property type="entry name" value="Phosphoribosylglycinamide synthetase, C-terminal domain"/>
    <property type="match status" value="1"/>
</dbReference>
<dbReference type="PROSITE" id="PS00184">
    <property type="entry name" value="GARS"/>
    <property type="match status" value="1"/>
</dbReference>
<evidence type="ECO:0000256" key="5">
    <source>
        <dbReference type="ARBA" id="ARBA00022741"/>
    </source>
</evidence>
<dbReference type="FunFam" id="3.40.50.20:FF:000006">
    <property type="entry name" value="Phosphoribosylamine--glycine ligase, chloroplastic"/>
    <property type="match status" value="1"/>
</dbReference>
<evidence type="ECO:0000256" key="10">
    <source>
        <dbReference type="ARBA" id="ARBA00042242"/>
    </source>
</evidence>
<evidence type="ECO:0000259" key="13">
    <source>
        <dbReference type="PROSITE" id="PS50975"/>
    </source>
</evidence>
<sequence>MAARVLVIGSGAREHTLAWKLAQSHHVQQVLVAPGNAGTACSEKISNTAISISDHTVLAQFCKDEKIEFVVVGPEAPLAAGKFHLVQQKICQRVMDRHRIPTAQWSAFTKPEEACSFIMSADFPALVVKASGLAAGKGVIVAKSKEEACKAVQEIMEKAFGAWTILFSPQCLCFTDGRTVAPMPPAQDHKRLLEGDQGPNTGGMGAYCPTPQVSKDLLLKIKNTILQRTVDGMQQEGTPYTGILYAGIMLTKDGPKVLEFNCRFGDPECQVILPLLKSDLYEVIQATLDGLLCTSLPIWLENHTAITVVMASKGYPGAYTKGVEITGLSDAKALGLEVFHAGTTLKDGRVVTSGGRVLTVTAIQENLTSALEEAEKGLTAIKLREPFTGKTSAFVPLDFLQRPR</sequence>
<dbReference type="GO" id="GO:0006189">
    <property type="term" value="P:'de novo' IMP biosynthetic process"/>
    <property type="evidence" value="ECO:0007669"/>
    <property type="project" value="UniProtKB-UniPathway"/>
</dbReference>
<comment type="similarity">
    <text evidence="9">Belongs to the GARS family.</text>
</comment>
<evidence type="ECO:0000313" key="14">
    <source>
        <dbReference type="Ensembl" id="ENSSVLP00005030916.1"/>
    </source>
</evidence>
<keyword evidence="6" id="KW-0658">Purine biosynthesis</keyword>
<dbReference type="SUPFAM" id="SSF51246">
    <property type="entry name" value="Rudiment single hybrid motif"/>
    <property type="match status" value="1"/>
</dbReference>
<dbReference type="AlphaFoldDB" id="A0A8D2DYP0"/>
<dbReference type="SUPFAM" id="SSF56059">
    <property type="entry name" value="Glutathione synthetase ATP-binding domain-like"/>
    <property type="match status" value="1"/>
</dbReference>
<dbReference type="InterPro" id="IPR011054">
    <property type="entry name" value="Rudment_hybrid_motif"/>
</dbReference>
<reference evidence="14" key="2">
    <citation type="submission" date="2025-09" db="UniProtKB">
        <authorList>
            <consortium name="Ensembl"/>
        </authorList>
    </citation>
    <scope>IDENTIFICATION</scope>
</reference>
<dbReference type="SUPFAM" id="SSF52440">
    <property type="entry name" value="PreATP-grasp domain"/>
    <property type="match status" value="1"/>
</dbReference>
<dbReference type="Pfam" id="PF01071">
    <property type="entry name" value="GARS_A"/>
    <property type="match status" value="1"/>
</dbReference>
<evidence type="ECO:0000256" key="11">
    <source>
        <dbReference type="ARBA" id="ARBA00042864"/>
    </source>
</evidence>
<dbReference type="FunFam" id="3.30.470.20:FF:000018">
    <property type="entry name" value="Trifunctional purine biosynthetic protein adenosine-3"/>
    <property type="match status" value="1"/>
</dbReference>
<keyword evidence="15" id="KW-1185">Reference proteome</keyword>
<keyword evidence="3" id="KW-0436">Ligase</keyword>
<dbReference type="PROSITE" id="PS50975">
    <property type="entry name" value="ATP_GRASP"/>
    <property type="match status" value="1"/>
</dbReference>
<dbReference type="GO" id="GO:0005524">
    <property type="term" value="F:ATP binding"/>
    <property type="evidence" value="ECO:0007669"/>
    <property type="project" value="UniProtKB-UniRule"/>
</dbReference>
<dbReference type="InterPro" id="IPR013815">
    <property type="entry name" value="ATP_grasp_subdomain_1"/>
</dbReference>
<organism evidence="14 15">
    <name type="scientific">Sciurus vulgaris</name>
    <name type="common">Eurasian red squirrel</name>
    <dbReference type="NCBI Taxonomy" id="55149"/>
    <lineage>
        <taxon>Eukaryota</taxon>
        <taxon>Metazoa</taxon>
        <taxon>Chordata</taxon>
        <taxon>Craniata</taxon>
        <taxon>Vertebrata</taxon>
        <taxon>Euteleostomi</taxon>
        <taxon>Mammalia</taxon>
        <taxon>Eutheria</taxon>
        <taxon>Euarchontoglires</taxon>
        <taxon>Glires</taxon>
        <taxon>Rodentia</taxon>
        <taxon>Sciuromorpha</taxon>
        <taxon>Sciuridae</taxon>
        <taxon>Sciurinae</taxon>
        <taxon>Sciurini</taxon>
        <taxon>Sciurus</taxon>
    </lineage>
</organism>
<dbReference type="EC" id="6.3.4.13" evidence="2"/>
<dbReference type="GO" id="GO:0004637">
    <property type="term" value="F:phosphoribosylamine-glycine ligase activity"/>
    <property type="evidence" value="ECO:0007669"/>
    <property type="project" value="UniProtKB-EC"/>
</dbReference>
<evidence type="ECO:0000256" key="3">
    <source>
        <dbReference type="ARBA" id="ARBA00022598"/>
    </source>
</evidence>
<comment type="pathway">
    <text evidence="1">Purine metabolism; IMP biosynthesis via de novo pathway; N(1)-(5-phospho-D-ribosyl)glycinamide from 5-phospho-alpha-D-ribose 1-diphosphate: step 2/2.</text>
</comment>
<evidence type="ECO:0000256" key="2">
    <source>
        <dbReference type="ARBA" id="ARBA00013255"/>
    </source>
</evidence>